<organism evidence="2">
    <name type="scientific">Siphoviridae sp. ctquf9</name>
    <dbReference type="NCBI Taxonomy" id="2826470"/>
    <lineage>
        <taxon>Viruses</taxon>
        <taxon>Duplodnaviria</taxon>
        <taxon>Heunggongvirae</taxon>
        <taxon>Uroviricota</taxon>
        <taxon>Caudoviricetes</taxon>
    </lineage>
</organism>
<protein>
    <submittedName>
        <fullName evidence="2">Short C-terminal domain</fullName>
    </submittedName>
</protein>
<reference evidence="2" key="1">
    <citation type="journal article" date="2021" name="Proc. Natl. Acad. Sci. U.S.A.">
        <title>A Catalog of Tens of Thousands of Viruses from Human Metagenomes Reveals Hidden Associations with Chronic Diseases.</title>
        <authorList>
            <person name="Tisza M.J."/>
            <person name="Buck C.B."/>
        </authorList>
    </citation>
    <scope>NUCLEOTIDE SEQUENCE</scope>
    <source>
        <strain evidence="2">Ctquf9</strain>
    </source>
</reference>
<feature type="domain" description="SHOCT-like" evidence="1">
    <location>
        <begin position="21"/>
        <end position="71"/>
    </location>
</feature>
<dbReference type="InterPro" id="IPR046749">
    <property type="entry name" value="SHOCT_2"/>
</dbReference>
<evidence type="ECO:0000259" key="1">
    <source>
        <dbReference type="Pfam" id="PF20612"/>
    </source>
</evidence>
<accession>A0A8S5M4A9</accession>
<evidence type="ECO:0000313" key="2">
    <source>
        <dbReference type="EMBL" id="DAD77030.1"/>
    </source>
</evidence>
<sequence>MQVIKLTTEEMNAAPKKHRYTEEEMQREYDYLLAQQMTKSLLENGLISQEEFNKITLKNRQTFYPKLADLMP</sequence>
<dbReference type="EMBL" id="BK014815">
    <property type="protein sequence ID" value="DAD77030.1"/>
    <property type="molecule type" value="Genomic_DNA"/>
</dbReference>
<name>A0A8S5M4A9_9CAUD</name>
<dbReference type="Pfam" id="PF20612">
    <property type="entry name" value="SHOCT_2"/>
    <property type="match status" value="1"/>
</dbReference>
<proteinExistence type="predicted"/>